<dbReference type="PANTHER" id="PTHR12526">
    <property type="entry name" value="GLYCOSYLTRANSFERASE"/>
    <property type="match status" value="1"/>
</dbReference>
<dbReference type="RefSeq" id="WP_386102601.1">
    <property type="nucleotide sequence ID" value="NZ_JBHUOZ010000003.1"/>
</dbReference>
<dbReference type="EMBL" id="JBHUOZ010000003">
    <property type="protein sequence ID" value="MFD2921727.1"/>
    <property type="molecule type" value="Genomic_DNA"/>
</dbReference>
<evidence type="ECO:0000259" key="2">
    <source>
        <dbReference type="Pfam" id="PF00535"/>
    </source>
</evidence>
<feature type="domain" description="Glycosyl transferase family 1" evidence="1">
    <location>
        <begin position="626"/>
        <end position="786"/>
    </location>
</feature>
<evidence type="ECO:0000313" key="3">
    <source>
        <dbReference type="EMBL" id="MFD2921727.1"/>
    </source>
</evidence>
<dbReference type="GO" id="GO:0016757">
    <property type="term" value="F:glycosyltransferase activity"/>
    <property type="evidence" value="ECO:0007669"/>
    <property type="project" value="UniProtKB-KW"/>
</dbReference>
<dbReference type="Gene3D" id="3.90.550.10">
    <property type="entry name" value="Spore Coat Polysaccharide Biosynthesis Protein SpsA, Chain A"/>
    <property type="match status" value="1"/>
</dbReference>
<accession>A0ABW6A8W9</accession>
<dbReference type="InterPro" id="IPR001296">
    <property type="entry name" value="Glyco_trans_1"/>
</dbReference>
<evidence type="ECO:0000259" key="1">
    <source>
        <dbReference type="Pfam" id="PF00534"/>
    </source>
</evidence>
<protein>
    <submittedName>
        <fullName evidence="3">Glycosyltransferase</fullName>
        <ecNumber evidence="3">2.4.-.-</ecNumber>
    </submittedName>
</protein>
<gene>
    <name evidence="3" type="ORF">ACFS6H_18550</name>
</gene>
<organism evidence="3 4">
    <name type="scientific">Terrimonas rubra</name>
    <dbReference type="NCBI Taxonomy" id="1035890"/>
    <lineage>
        <taxon>Bacteria</taxon>
        <taxon>Pseudomonadati</taxon>
        <taxon>Bacteroidota</taxon>
        <taxon>Chitinophagia</taxon>
        <taxon>Chitinophagales</taxon>
        <taxon>Chitinophagaceae</taxon>
        <taxon>Terrimonas</taxon>
    </lineage>
</organism>
<comment type="caution">
    <text evidence="3">The sequence shown here is derived from an EMBL/GenBank/DDBJ whole genome shotgun (WGS) entry which is preliminary data.</text>
</comment>
<dbReference type="SUPFAM" id="SSF53756">
    <property type="entry name" value="UDP-Glycosyltransferase/glycogen phosphorylase"/>
    <property type="match status" value="1"/>
</dbReference>
<sequence>MKTNTLNNNIIVRGYTGSLSLMQTDPSLNTDLFPRFDHNGKDLTIVILSFNRVALTLRLLNSILRCMPGYEGRILIADNGSATEQLTLLEEKIAGMKALRIDLIKYGENRGVAKGRNDAMAYVKTDWVLSLDNDIYLIENPLNAIAKAIRMLGAFYINVPLLKPDGQTVDAYGGDLWIEPYGNRYHISGSSSYQQISKNAFPQKLPFLSTFVYGGASVFYKDHFLKFGGYDTNMFIGFEDTELSLRLYKEGVKVGNAADFCFVHAHDTPVNQQDADAEKIRFSSEAIKNSGEYFQQKHGFIVWQEGIDEWIKTRFKELQLNQGENGQPDNTDIAELTDLKPRFTQEGNGAKFAELEIMKREVQRLQDKIEAMESSKFWTLRKSWFNLRKKLRIANDGYSILDKRAYQKNKRSLSVKDLNSYPYQYDKLMKDIKVNSQSADAVLIFIPFMVVGGAETAILHVIKGFIKNNIPVSIIATDRSYPEMGDTSREFAAVCPDYYFLEDYTDLWNDPDQWKHWKNLTYEIIKSRGINNILISNSSFAYSILKELKTDFPFLQVINPVYSTVGHMIDNIKQEKYIDLTIVENPKVEDYLVTMCQRPATKVLRIENGVDTAMFKKIPGRADQLNNFTIPAGKKIVTFLGRLSDEKGPDIFVEIAARLKEQSHIHFLIAGGGPMAATIIAQIDKYGLQDNVTYIGYANAFEVLSVTDLLVVPSRMDGRPNVVLESLSMGVPVICSDAGGLPWLVSENLHTGFCLNLNSLASFEKAILQLCNDEEQYRKFSVASRKFAEEKLDVSLMQKAYHKVLEKRERMDKKGTLV</sequence>
<name>A0ABW6A8W9_9BACT</name>
<evidence type="ECO:0000313" key="4">
    <source>
        <dbReference type="Proteomes" id="UP001597511"/>
    </source>
</evidence>
<dbReference type="SUPFAM" id="SSF53448">
    <property type="entry name" value="Nucleotide-diphospho-sugar transferases"/>
    <property type="match status" value="1"/>
</dbReference>
<dbReference type="PANTHER" id="PTHR12526:SF630">
    <property type="entry name" value="GLYCOSYLTRANSFERASE"/>
    <property type="match status" value="1"/>
</dbReference>
<keyword evidence="3" id="KW-0328">Glycosyltransferase</keyword>
<keyword evidence="4" id="KW-1185">Reference proteome</keyword>
<dbReference type="InterPro" id="IPR001173">
    <property type="entry name" value="Glyco_trans_2-like"/>
</dbReference>
<dbReference type="EC" id="2.4.-.-" evidence="3"/>
<feature type="domain" description="Glycosyltransferase 2-like" evidence="2">
    <location>
        <begin position="44"/>
        <end position="150"/>
    </location>
</feature>
<dbReference type="Pfam" id="PF00535">
    <property type="entry name" value="Glycos_transf_2"/>
    <property type="match status" value="1"/>
</dbReference>
<dbReference type="InterPro" id="IPR029044">
    <property type="entry name" value="Nucleotide-diphossugar_trans"/>
</dbReference>
<keyword evidence="3" id="KW-0808">Transferase</keyword>
<dbReference type="Pfam" id="PF00534">
    <property type="entry name" value="Glycos_transf_1"/>
    <property type="match status" value="1"/>
</dbReference>
<reference evidence="4" key="1">
    <citation type="journal article" date="2019" name="Int. J. Syst. Evol. Microbiol.">
        <title>The Global Catalogue of Microorganisms (GCM) 10K type strain sequencing project: providing services to taxonomists for standard genome sequencing and annotation.</title>
        <authorList>
            <consortium name="The Broad Institute Genomics Platform"/>
            <consortium name="The Broad Institute Genome Sequencing Center for Infectious Disease"/>
            <person name="Wu L."/>
            <person name="Ma J."/>
        </authorList>
    </citation>
    <scope>NUCLEOTIDE SEQUENCE [LARGE SCALE GENOMIC DNA]</scope>
    <source>
        <strain evidence="4">KCTC 23299</strain>
    </source>
</reference>
<dbReference type="Proteomes" id="UP001597511">
    <property type="component" value="Unassembled WGS sequence"/>
</dbReference>
<dbReference type="Gene3D" id="3.40.50.2000">
    <property type="entry name" value="Glycogen Phosphorylase B"/>
    <property type="match status" value="2"/>
</dbReference>
<dbReference type="CDD" id="cd03801">
    <property type="entry name" value="GT4_PimA-like"/>
    <property type="match status" value="1"/>
</dbReference>
<proteinExistence type="predicted"/>